<dbReference type="InterPro" id="IPR050321">
    <property type="entry name" value="Glycosyltr_2/OpgH_subfam"/>
</dbReference>
<dbReference type="EMBL" id="JBEGCJ010000002">
    <property type="protein sequence ID" value="MEQ6916872.1"/>
    <property type="molecule type" value="Genomic_DNA"/>
</dbReference>
<dbReference type="PANTHER" id="PTHR43867:SF2">
    <property type="entry name" value="CELLULOSE SYNTHASE CATALYTIC SUBUNIT A [UDP-FORMING]"/>
    <property type="match status" value="1"/>
</dbReference>
<dbReference type="PANTHER" id="PTHR43867">
    <property type="entry name" value="CELLULOSE SYNTHASE CATALYTIC SUBUNIT A [UDP-FORMING]"/>
    <property type="match status" value="1"/>
</dbReference>
<evidence type="ECO:0000256" key="5">
    <source>
        <dbReference type="ARBA" id="ARBA00022692"/>
    </source>
</evidence>
<evidence type="ECO:0000256" key="7">
    <source>
        <dbReference type="ARBA" id="ARBA00023136"/>
    </source>
</evidence>
<sequence length="683" mass="76794">MLITGDVLSGDWASLALNAIFSLIMTVLIYGGLVYQLSRLSYLFRARQHHPVNRRALDRVFDETAPPLSILVPSYKEEPRIVFTTLMSAVFQEYPNRRIVLLIDDPPFPTDPDDIHQLDRNRDIPAKIRALIDPPCHQFQSAFEVFENRVERGPLTETEERRHLQDLYQQAAYWFTAQKEAWPRQDHVDVLFCKKVLAAQAASMQERCKELETCPVPAGESFAVFARREYCRLASLFKVEVTTFERKRFENLSHEPNKAMNLNSYIGLIGKSWREVRTPDGLMLEPGEPGAGDIEAADATFLITLDADSIILPDYALRLVHEMRRPGNERLAVIQTPYSAVPDAPGTLERIAGATTDIQYIIHQGFTGWQATYWVGANALLRSTALHTIVQHEKERGYTVSRYIQDRTVIEDTESSIDLIDLGWTLHNYPERLAYSATPPDFGSLLIQRRRWANGGLIILPKLLRYLARGPGKLRRFPQAFMRIHYLASIALVNAGLLIILAAPLTNAIQSIWLPLTALPYFALYSRDLIGLGYRVSDILRVYALNLVLIPVNLGGVAKSLNQAWTKEKIPFGRTPKVQGRTASAPFYVAAIYLILAHWLIGAGFDFASERWVHGVFAATNAALLFYGLVIFVGLRESIEDMTAGFRGRQPEVSPPAIGEAQFESVPDPSLKPFQVVPSKAVG</sequence>
<comment type="pathway">
    <text evidence="2">Glycan metabolism.</text>
</comment>
<feature type="domain" description="Glycosyltransferase 2-like" evidence="9">
    <location>
        <begin position="303"/>
        <end position="519"/>
    </location>
</feature>
<keyword evidence="11" id="KW-1185">Reference proteome</keyword>
<proteinExistence type="predicted"/>
<organism evidence="10 11">
    <name type="scientific">Halomonas aquatica</name>
    <dbReference type="NCBI Taxonomy" id="3151123"/>
    <lineage>
        <taxon>Bacteria</taxon>
        <taxon>Pseudomonadati</taxon>
        <taxon>Pseudomonadota</taxon>
        <taxon>Gammaproteobacteria</taxon>
        <taxon>Oceanospirillales</taxon>
        <taxon>Halomonadaceae</taxon>
        <taxon>Halomonas</taxon>
    </lineage>
</organism>
<accession>A0ABV1NCT8</accession>
<feature type="transmembrane region" description="Helical" evidence="8">
    <location>
        <begin position="612"/>
        <end position="635"/>
    </location>
</feature>
<keyword evidence="3" id="KW-0328">Glycosyltransferase</keyword>
<name>A0ABV1NCT8_9GAMM</name>
<evidence type="ECO:0000256" key="2">
    <source>
        <dbReference type="ARBA" id="ARBA00004881"/>
    </source>
</evidence>
<evidence type="ECO:0000256" key="1">
    <source>
        <dbReference type="ARBA" id="ARBA00004141"/>
    </source>
</evidence>
<evidence type="ECO:0000313" key="10">
    <source>
        <dbReference type="EMBL" id="MEQ6916872.1"/>
    </source>
</evidence>
<feature type="transmembrane region" description="Helical" evidence="8">
    <location>
        <begin position="542"/>
        <end position="565"/>
    </location>
</feature>
<keyword evidence="6 8" id="KW-1133">Transmembrane helix</keyword>
<dbReference type="SUPFAM" id="SSF53448">
    <property type="entry name" value="Nucleotide-diphospho-sugar transferases"/>
    <property type="match status" value="1"/>
</dbReference>
<evidence type="ECO:0000259" key="9">
    <source>
        <dbReference type="Pfam" id="PF13632"/>
    </source>
</evidence>
<keyword evidence="4" id="KW-0808">Transferase</keyword>
<feature type="transmembrane region" description="Helical" evidence="8">
    <location>
        <begin position="12"/>
        <end position="35"/>
    </location>
</feature>
<feature type="transmembrane region" description="Helical" evidence="8">
    <location>
        <begin position="484"/>
        <end position="506"/>
    </location>
</feature>
<dbReference type="Gene3D" id="3.90.550.10">
    <property type="entry name" value="Spore Coat Polysaccharide Biosynthesis Protein SpsA, Chain A"/>
    <property type="match status" value="1"/>
</dbReference>
<evidence type="ECO:0000256" key="8">
    <source>
        <dbReference type="SAM" id="Phobius"/>
    </source>
</evidence>
<comment type="caution">
    <text evidence="10">The sequence shown here is derived from an EMBL/GenBank/DDBJ whole genome shotgun (WGS) entry which is preliminary data.</text>
</comment>
<dbReference type="RefSeq" id="WP_349761130.1">
    <property type="nucleotide sequence ID" value="NZ_JBEGCJ010000002.1"/>
</dbReference>
<reference evidence="10 11" key="1">
    <citation type="submission" date="2024-05" db="EMBL/GenBank/DDBJ databases">
        <title>Halomonas sp. SSM6 16S ribosomal RNA gene Genome sequencing and assembly.</title>
        <authorList>
            <person name="Yook S."/>
        </authorList>
    </citation>
    <scope>NUCLEOTIDE SEQUENCE [LARGE SCALE GENOMIC DNA]</scope>
    <source>
        <strain evidence="10 11">SSM6</strain>
    </source>
</reference>
<keyword evidence="5 8" id="KW-0812">Transmembrane</keyword>
<gene>
    <name evidence="10" type="ORF">ABE960_04950</name>
</gene>
<evidence type="ECO:0000256" key="6">
    <source>
        <dbReference type="ARBA" id="ARBA00022989"/>
    </source>
</evidence>
<comment type="subcellular location">
    <subcellularLocation>
        <location evidence="1">Membrane</location>
        <topology evidence="1">Multi-pass membrane protein</topology>
    </subcellularLocation>
</comment>
<dbReference type="InterPro" id="IPR001173">
    <property type="entry name" value="Glyco_trans_2-like"/>
</dbReference>
<evidence type="ECO:0000313" key="11">
    <source>
        <dbReference type="Proteomes" id="UP001442468"/>
    </source>
</evidence>
<protein>
    <submittedName>
        <fullName evidence="10">Glycosyltransferase family 2 protein</fullName>
    </submittedName>
</protein>
<keyword evidence="7 8" id="KW-0472">Membrane</keyword>
<dbReference type="Proteomes" id="UP001442468">
    <property type="component" value="Unassembled WGS sequence"/>
</dbReference>
<evidence type="ECO:0000256" key="3">
    <source>
        <dbReference type="ARBA" id="ARBA00022676"/>
    </source>
</evidence>
<dbReference type="InterPro" id="IPR029044">
    <property type="entry name" value="Nucleotide-diphossugar_trans"/>
</dbReference>
<feature type="transmembrane region" description="Helical" evidence="8">
    <location>
        <begin position="585"/>
        <end position="605"/>
    </location>
</feature>
<evidence type="ECO:0000256" key="4">
    <source>
        <dbReference type="ARBA" id="ARBA00022679"/>
    </source>
</evidence>
<dbReference type="Pfam" id="PF13632">
    <property type="entry name" value="Glyco_trans_2_3"/>
    <property type="match status" value="1"/>
</dbReference>